<organism evidence="2 3">
    <name type="scientific">Paraburkholderia solisilvae</name>
    <dbReference type="NCBI Taxonomy" id="624376"/>
    <lineage>
        <taxon>Bacteria</taxon>
        <taxon>Pseudomonadati</taxon>
        <taxon>Pseudomonadota</taxon>
        <taxon>Betaproteobacteria</taxon>
        <taxon>Burkholderiales</taxon>
        <taxon>Burkholderiaceae</taxon>
        <taxon>Paraburkholderia</taxon>
    </lineage>
</organism>
<accession>A0A6J5DVW1</accession>
<evidence type="ECO:0000313" key="2">
    <source>
        <dbReference type="EMBL" id="CAB3758168.1"/>
    </source>
</evidence>
<reference evidence="2 3" key="1">
    <citation type="submission" date="2020-04" db="EMBL/GenBank/DDBJ databases">
        <authorList>
            <person name="De Canck E."/>
        </authorList>
    </citation>
    <scope>NUCLEOTIDE SEQUENCE [LARGE SCALE GENOMIC DNA]</scope>
    <source>
        <strain evidence="2 3">LMG 29739</strain>
    </source>
</reference>
<dbReference type="Proteomes" id="UP000494329">
    <property type="component" value="Unassembled WGS sequence"/>
</dbReference>
<keyword evidence="1" id="KW-0812">Transmembrane</keyword>
<proteinExistence type="predicted"/>
<sequence length="57" mass="6281">MRKQNIFRRLRFVANCALFGGVTASVFFGWIDRSVDLHPIGAIIGATAASLKMFHTA</sequence>
<dbReference type="EMBL" id="CADIKF010000020">
    <property type="protein sequence ID" value="CAB3758168.1"/>
    <property type="molecule type" value="Genomic_DNA"/>
</dbReference>
<dbReference type="AlphaFoldDB" id="A0A6J5DVW1"/>
<dbReference type="RefSeq" id="WP_175111573.1">
    <property type="nucleotide sequence ID" value="NZ_CADIKF010000020.1"/>
</dbReference>
<keyword evidence="1" id="KW-0472">Membrane</keyword>
<protein>
    <submittedName>
        <fullName evidence="2">Uncharacterized protein</fullName>
    </submittedName>
</protein>
<keyword evidence="1" id="KW-1133">Transmembrane helix</keyword>
<name>A0A6J5DVW1_9BURK</name>
<keyword evidence="3" id="KW-1185">Reference proteome</keyword>
<feature type="transmembrane region" description="Helical" evidence="1">
    <location>
        <begin position="12"/>
        <end position="31"/>
    </location>
</feature>
<evidence type="ECO:0000313" key="3">
    <source>
        <dbReference type="Proteomes" id="UP000494329"/>
    </source>
</evidence>
<gene>
    <name evidence="2" type="ORF">LMG29739_02862</name>
</gene>
<evidence type="ECO:0000256" key="1">
    <source>
        <dbReference type="SAM" id="Phobius"/>
    </source>
</evidence>